<dbReference type="InterPro" id="IPR025419">
    <property type="entry name" value="DUF4142"/>
</dbReference>
<evidence type="ECO:0000259" key="2">
    <source>
        <dbReference type="Pfam" id="PF13628"/>
    </source>
</evidence>
<dbReference type="Gene3D" id="1.20.1260.10">
    <property type="match status" value="1"/>
</dbReference>
<dbReference type="PANTHER" id="PTHR38593">
    <property type="entry name" value="BLR2558 PROTEIN"/>
    <property type="match status" value="1"/>
</dbReference>
<sequence>MNRTTLFTLTLPAFALLAACNGNTDADTSVTNNGAAVTEISSTTENGTMNTTIATPAMTPQQFADTAAASDMFEIESGKLAQQKSSTQALKDFGKMMVDHHTRSTEALKTAAGKASPALTPVAKLDAEQTANLEALRGATGAEFDRLYRDQQTAAHQKALAAMQAYGETGDSATLKDFASSTQSVVKSHLERLQAM</sequence>
<keyword evidence="4" id="KW-1185">Reference proteome</keyword>
<feature type="domain" description="DUF4142" evidence="2">
    <location>
        <begin position="59"/>
        <end position="196"/>
    </location>
</feature>
<reference evidence="3 4" key="1">
    <citation type="submission" date="2024-05" db="EMBL/GenBank/DDBJ databases">
        <title>Sphingomonas sp. HF-S3 16S ribosomal RNA gene Genome sequencing and assembly.</title>
        <authorList>
            <person name="Lee H."/>
        </authorList>
    </citation>
    <scope>NUCLEOTIDE SEQUENCE [LARGE SCALE GENOMIC DNA]</scope>
    <source>
        <strain evidence="3 4">HF-S3</strain>
    </source>
</reference>
<proteinExistence type="predicted"/>
<evidence type="ECO:0000313" key="3">
    <source>
        <dbReference type="EMBL" id="MEN3749174.1"/>
    </source>
</evidence>
<protein>
    <submittedName>
        <fullName evidence="3">DUF4142 domain-containing protein</fullName>
    </submittedName>
</protein>
<accession>A0ABV0BCB6</accession>
<dbReference type="EMBL" id="JBDIZK010000012">
    <property type="protein sequence ID" value="MEN3749174.1"/>
    <property type="molecule type" value="Genomic_DNA"/>
</dbReference>
<dbReference type="Proteomes" id="UP001427805">
    <property type="component" value="Unassembled WGS sequence"/>
</dbReference>
<dbReference type="InterPro" id="IPR012347">
    <property type="entry name" value="Ferritin-like"/>
</dbReference>
<feature type="signal peptide" evidence="1">
    <location>
        <begin position="1"/>
        <end position="26"/>
    </location>
</feature>
<dbReference type="RefSeq" id="WP_346248213.1">
    <property type="nucleotide sequence ID" value="NZ_JBDIZK010000012.1"/>
</dbReference>
<organism evidence="3 4">
    <name type="scientific">Sphingomonas rustica</name>
    <dbReference type="NCBI Taxonomy" id="3103142"/>
    <lineage>
        <taxon>Bacteria</taxon>
        <taxon>Pseudomonadati</taxon>
        <taxon>Pseudomonadota</taxon>
        <taxon>Alphaproteobacteria</taxon>
        <taxon>Sphingomonadales</taxon>
        <taxon>Sphingomonadaceae</taxon>
        <taxon>Sphingomonas</taxon>
    </lineage>
</organism>
<feature type="chain" id="PRO_5045492278" evidence="1">
    <location>
        <begin position="27"/>
        <end position="196"/>
    </location>
</feature>
<keyword evidence="1" id="KW-0732">Signal</keyword>
<comment type="caution">
    <text evidence="3">The sequence shown here is derived from an EMBL/GenBank/DDBJ whole genome shotgun (WGS) entry which is preliminary data.</text>
</comment>
<evidence type="ECO:0000256" key="1">
    <source>
        <dbReference type="SAM" id="SignalP"/>
    </source>
</evidence>
<dbReference type="PROSITE" id="PS51257">
    <property type="entry name" value="PROKAR_LIPOPROTEIN"/>
    <property type="match status" value="1"/>
</dbReference>
<dbReference type="Pfam" id="PF13628">
    <property type="entry name" value="DUF4142"/>
    <property type="match status" value="1"/>
</dbReference>
<evidence type="ECO:0000313" key="4">
    <source>
        <dbReference type="Proteomes" id="UP001427805"/>
    </source>
</evidence>
<gene>
    <name evidence="3" type="ORF">TPR58_18515</name>
</gene>
<name>A0ABV0BCB6_9SPHN</name>
<dbReference type="PANTHER" id="PTHR38593:SF1">
    <property type="entry name" value="BLR2558 PROTEIN"/>
    <property type="match status" value="1"/>
</dbReference>